<comment type="similarity">
    <text evidence="2">Belongs to the HAD-like hydrolase superfamily. CbbY/CbbZ/Gph/YieH family.</text>
</comment>
<proteinExistence type="inferred from homology"/>
<dbReference type="PANTHER" id="PTHR46193">
    <property type="entry name" value="6-PHOSPHOGLUCONATE PHOSPHATASE"/>
    <property type="match status" value="1"/>
</dbReference>
<dbReference type="RefSeq" id="WP_161350397.1">
    <property type="nucleotide sequence ID" value="NZ_WTUX01000010.1"/>
</dbReference>
<dbReference type="InterPro" id="IPR023198">
    <property type="entry name" value="PGP-like_dom2"/>
</dbReference>
<dbReference type="PANTHER" id="PTHR46193:SF10">
    <property type="entry name" value="6-PHOSPHOGLUCONATE PHOSPHATASE"/>
    <property type="match status" value="1"/>
</dbReference>
<keyword evidence="6" id="KW-1185">Reference proteome</keyword>
<sequence length="215" mass="22680">MTPRAVLFDCDGVLVDSEPAAFDLLGDELAAHGHAMDREEMERTFVGTTITGVAERARALGVDFAPDWVERFYDRLYARLGEGTALMPGVAAFLDRLDRAGVVYAVGSNGTVRKMETTLSQHPEVWQRLRARLFSGQEIGAPKPDPALYLAAAQALGVAPADCVVVEDSPTGARAGVAAGMRVFGYAPQGGGAALAEVGAEVVDSFDEIAARIGV</sequence>
<dbReference type="AlphaFoldDB" id="A0A845M1Q6"/>
<dbReference type="NCBIfam" id="TIGR01509">
    <property type="entry name" value="HAD-SF-IA-v3"/>
    <property type="match status" value="1"/>
</dbReference>
<dbReference type="Proteomes" id="UP000467322">
    <property type="component" value="Unassembled WGS sequence"/>
</dbReference>
<evidence type="ECO:0000256" key="1">
    <source>
        <dbReference type="ARBA" id="ARBA00001946"/>
    </source>
</evidence>
<dbReference type="SFLD" id="SFLDS00003">
    <property type="entry name" value="Haloacid_Dehalogenase"/>
    <property type="match status" value="1"/>
</dbReference>
<keyword evidence="5" id="KW-0378">Hydrolase</keyword>
<dbReference type="SUPFAM" id="SSF56784">
    <property type="entry name" value="HAD-like"/>
    <property type="match status" value="1"/>
</dbReference>
<evidence type="ECO:0000256" key="2">
    <source>
        <dbReference type="ARBA" id="ARBA00006171"/>
    </source>
</evidence>
<dbReference type="GO" id="GO:0016787">
    <property type="term" value="F:hydrolase activity"/>
    <property type="evidence" value="ECO:0007669"/>
    <property type="project" value="UniProtKB-KW"/>
</dbReference>
<evidence type="ECO:0000313" key="6">
    <source>
        <dbReference type="Proteomes" id="UP000467322"/>
    </source>
</evidence>
<accession>A0A845M1Q6</accession>
<comment type="cofactor">
    <cofactor evidence="1">
        <name>Mg(2+)</name>
        <dbReference type="ChEBI" id="CHEBI:18420"/>
    </cofactor>
</comment>
<reference evidence="5 6" key="1">
    <citation type="submission" date="2019-12" db="EMBL/GenBank/DDBJ databases">
        <title>Maritimibacter sp. nov. sp. isolated from sea sand.</title>
        <authorList>
            <person name="Kim J."/>
            <person name="Jeong S.E."/>
            <person name="Jung H.S."/>
            <person name="Jeon C.O."/>
        </authorList>
    </citation>
    <scope>NUCLEOTIDE SEQUENCE [LARGE SCALE GENOMIC DNA]</scope>
    <source>
        <strain evidence="5 6">DP07</strain>
    </source>
</reference>
<name>A0A845M1Q6_9RHOB</name>
<evidence type="ECO:0000256" key="4">
    <source>
        <dbReference type="ARBA" id="ARBA00022842"/>
    </source>
</evidence>
<organism evidence="5 6">
    <name type="scientific">Maritimibacter harenae</name>
    <dbReference type="NCBI Taxonomy" id="2606218"/>
    <lineage>
        <taxon>Bacteria</taxon>
        <taxon>Pseudomonadati</taxon>
        <taxon>Pseudomonadota</taxon>
        <taxon>Alphaproteobacteria</taxon>
        <taxon>Rhodobacterales</taxon>
        <taxon>Roseobacteraceae</taxon>
        <taxon>Maritimibacter</taxon>
    </lineage>
</organism>
<dbReference type="EMBL" id="WTUX01000010">
    <property type="protein sequence ID" value="MZR12278.1"/>
    <property type="molecule type" value="Genomic_DNA"/>
</dbReference>
<dbReference type="InterPro" id="IPR051600">
    <property type="entry name" value="Beta-PGM-like"/>
</dbReference>
<dbReference type="InterPro" id="IPR006439">
    <property type="entry name" value="HAD-SF_hydro_IA"/>
</dbReference>
<dbReference type="SFLD" id="SFLDG01129">
    <property type="entry name" value="C1.5:_HAD__Beta-PGM__Phosphata"/>
    <property type="match status" value="1"/>
</dbReference>
<evidence type="ECO:0000256" key="3">
    <source>
        <dbReference type="ARBA" id="ARBA00022723"/>
    </source>
</evidence>
<dbReference type="GO" id="GO:0046872">
    <property type="term" value="F:metal ion binding"/>
    <property type="evidence" value="ECO:0007669"/>
    <property type="project" value="UniProtKB-KW"/>
</dbReference>
<comment type="caution">
    <text evidence="5">The sequence shown here is derived from an EMBL/GenBank/DDBJ whole genome shotgun (WGS) entry which is preliminary data.</text>
</comment>
<evidence type="ECO:0000313" key="5">
    <source>
        <dbReference type="EMBL" id="MZR12278.1"/>
    </source>
</evidence>
<dbReference type="InterPro" id="IPR023214">
    <property type="entry name" value="HAD_sf"/>
</dbReference>
<keyword evidence="3" id="KW-0479">Metal-binding</keyword>
<dbReference type="Pfam" id="PF00702">
    <property type="entry name" value="Hydrolase"/>
    <property type="match status" value="1"/>
</dbReference>
<dbReference type="Gene3D" id="3.40.50.1000">
    <property type="entry name" value="HAD superfamily/HAD-like"/>
    <property type="match status" value="1"/>
</dbReference>
<dbReference type="InterPro" id="IPR036412">
    <property type="entry name" value="HAD-like_sf"/>
</dbReference>
<dbReference type="Gene3D" id="1.10.150.240">
    <property type="entry name" value="Putative phosphatase, domain 2"/>
    <property type="match status" value="1"/>
</dbReference>
<dbReference type="PRINTS" id="PR00413">
    <property type="entry name" value="HADHALOGNASE"/>
</dbReference>
<keyword evidence="4" id="KW-0460">Magnesium</keyword>
<protein>
    <submittedName>
        <fullName evidence="5">HAD-IA family hydrolase</fullName>
    </submittedName>
</protein>
<gene>
    <name evidence="5" type="ORF">GQE99_04540</name>
</gene>